<dbReference type="PANTHER" id="PTHR33307:SF6">
    <property type="entry name" value="ALPHA-RHAMNOSIDASE (EUROFUNG)-RELATED"/>
    <property type="match status" value="1"/>
</dbReference>
<name>A0ABS2Q9C6_9BACL</name>
<dbReference type="RefSeq" id="WP_338062794.1">
    <property type="nucleotide sequence ID" value="NZ_CBCRXA010000011.1"/>
</dbReference>
<dbReference type="InterPro" id="IPR008902">
    <property type="entry name" value="Rhamnosid_concanavalin"/>
</dbReference>
<evidence type="ECO:0000259" key="2">
    <source>
        <dbReference type="Pfam" id="PF08531"/>
    </source>
</evidence>
<organism evidence="3 4">
    <name type="scientific">Sporolactobacillus spathodeae</name>
    <dbReference type="NCBI Taxonomy" id="1465502"/>
    <lineage>
        <taxon>Bacteria</taxon>
        <taxon>Bacillati</taxon>
        <taxon>Bacillota</taxon>
        <taxon>Bacilli</taxon>
        <taxon>Bacillales</taxon>
        <taxon>Sporolactobacillaceae</taxon>
        <taxon>Sporolactobacillus</taxon>
    </lineage>
</organism>
<dbReference type="Proteomes" id="UP000823201">
    <property type="component" value="Unassembled WGS sequence"/>
</dbReference>
<feature type="domain" description="Alpha-L-rhamnosidase concanavalin-like" evidence="1">
    <location>
        <begin position="303"/>
        <end position="396"/>
    </location>
</feature>
<evidence type="ECO:0000313" key="3">
    <source>
        <dbReference type="EMBL" id="MBM7658397.1"/>
    </source>
</evidence>
<dbReference type="Gene3D" id="2.60.120.260">
    <property type="entry name" value="Galactose-binding domain-like"/>
    <property type="match status" value="2"/>
</dbReference>
<dbReference type="PANTHER" id="PTHR33307">
    <property type="entry name" value="ALPHA-RHAMNOSIDASE (EUROFUNG)"/>
    <property type="match status" value="1"/>
</dbReference>
<dbReference type="Pfam" id="PF08531">
    <property type="entry name" value="Bac_rhamnosid_N"/>
    <property type="match status" value="1"/>
</dbReference>
<feature type="domain" description="Bacterial alpha-L-rhamnosidase N-terminal" evidence="2">
    <location>
        <begin position="130"/>
        <end position="291"/>
    </location>
</feature>
<keyword evidence="4" id="KW-1185">Reference proteome</keyword>
<dbReference type="InterPro" id="IPR016007">
    <property type="entry name" value="Alpha_rhamnosid"/>
</dbReference>
<reference evidence="3 4" key="1">
    <citation type="submission" date="2021-01" db="EMBL/GenBank/DDBJ databases">
        <title>Genomic Encyclopedia of Type Strains, Phase IV (KMG-IV): sequencing the most valuable type-strain genomes for metagenomic binning, comparative biology and taxonomic classification.</title>
        <authorList>
            <person name="Goeker M."/>
        </authorList>
    </citation>
    <scope>NUCLEOTIDE SEQUENCE [LARGE SCALE GENOMIC DNA]</scope>
    <source>
        <strain evidence="3 4">DSM 100968</strain>
    </source>
</reference>
<dbReference type="InterPro" id="IPR013737">
    <property type="entry name" value="Bac_rhamnosid_N"/>
</dbReference>
<proteinExistence type="predicted"/>
<sequence length="460" mass="52661">MFKIDRLVVDGLEKGCITDTPPTISFSLDSDKPGEEFSHGNIKINDWELETVDQINNKYQGPLRPYSNYSVKVIAYSKSDEVAEKVTAFQTGRLDTPWVGKWITDLSYDFPKKVSPKPMNFIKNFEITQKVKRAWVNCTALGVYEVNLNGKKVGNDYFAPGFTSYLNQIQYQTYDLTDQLEKNNLIHFVVAGGWAVGSFNYIRKNKISADRQALLAEIHIEYQDGTSQMIASDGTWKVSLDGNYQMAEWYDGETFDARIHLDRIHWQNAAITRPRKDPKLLAQYGLPIRRQETMTPKKIELSPSGEWIFDFGQNFAGVISAHIKGKDGQKIVFRHAEVLVDQELFVKSLRTAKATATYICKEGEQVYSPKLTYMGFRYVGVSGIEMKDIELEAFVLHSDFREIGTFECSNKLLNQLQNNIRWGESPISLTYQRIARNVMKDRVGRVILPYLHRLLATILI</sequence>
<evidence type="ECO:0000313" key="4">
    <source>
        <dbReference type="Proteomes" id="UP000823201"/>
    </source>
</evidence>
<accession>A0ABS2Q9C6</accession>
<dbReference type="Pfam" id="PF05592">
    <property type="entry name" value="Bac_rhamnosid"/>
    <property type="match status" value="1"/>
</dbReference>
<evidence type="ECO:0000259" key="1">
    <source>
        <dbReference type="Pfam" id="PF05592"/>
    </source>
</evidence>
<comment type="caution">
    <text evidence="3">The sequence shown here is derived from an EMBL/GenBank/DDBJ whole genome shotgun (WGS) entry which is preliminary data.</text>
</comment>
<evidence type="ECO:0008006" key="5">
    <source>
        <dbReference type="Google" id="ProtNLM"/>
    </source>
</evidence>
<protein>
    <recommendedName>
        <fullName evidence="5">Alpha-L-rhamnosidase</fullName>
    </recommendedName>
</protein>
<gene>
    <name evidence="3" type="ORF">JOC27_001850</name>
</gene>
<dbReference type="EMBL" id="JAFBEV010000016">
    <property type="protein sequence ID" value="MBM7658397.1"/>
    <property type="molecule type" value="Genomic_DNA"/>
</dbReference>